<gene>
    <name evidence="2" type="ORF">FZC79_07755</name>
</gene>
<proteinExistence type="predicted"/>
<feature type="transmembrane region" description="Helical" evidence="1">
    <location>
        <begin position="33"/>
        <end position="50"/>
    </location>
</feature>
<evidence type="ECO:0000313" key="2">
    <source>
        <dbReference type="EMBL" id="TYR76040.1"/>
    </source>
</evidence>
<dbReference type="AlphaFoldDB" id="A0A5D4KGR0"/>
<dbReference type="Proteomes" id="UP000323317">
    <property type="component" value="Unassembled WGS sequence"/>
</dbReference>
<dbReference type="RefSeq" id="WP_148946257.1">
    <property type="nucleotide sequence ID" value="NZ_VTEH01000004.1"/>
</dbReference>
<feature type="transmembrane region" description="Helical" evidence="1">
    <location>
        <begin position="6"/>
        <end position="21"/>
    </location>
</feature>
<evidence type="ECO:0000313" key="3">
    <source>
        <dbReference type="Proteomes" id="UP000323317"/>
    </source>
</evidence>
<dbReference type="EMBL" id="VTEH01000004">
    <property type="protein sequence ID" value="TYR76040.1"/>
    <property type="molecule type" value="Genomic_DNA"/>
</dbReference>
<keyword evidence="1" id="KW-0812">Transmembrane</keyword>
<protein>
    <submittedName>
        <fullName evidence="2">Uncharacterized protein</fullName>
    </submittedName>
</protein>
<evidence type="ECO:0000256" key="1">
    <source>
        <dbReference type="SAM" id="Phobius"/>
    </source>
</evidence>
<feature type="transmembrane region" description="Helical" evidence="1">
    <location>
        <begin position="62"/>
        <end position="83"/>
    </location>
</feature>
<keyword evidence="1" id="KW-0472">Membrane</keyword>
<organism evidence="2 3">
    <name type="scientific">Rossellomorea vietnamensis</name>
    <dbReference type="NCBI Taxonomy" id="218284"/>
    <lineage>
        <taxon>Bacteria</taxon>
        <taxon>Bacillati</taxon>
        <taxon>Bacillota</taxon>
        <taxon>Bacilli</taxon>
        <taxon>Bacillales</taxon>
        <taxon>Bacillaceae</taxon>
        <taxon>Rossellomorea</taxon>
    </lineage>
</organism>
<accession>A0A5D4KGR0</accession>
<comment type="caution">
    <text evidence="2">The sequence shown here is derived from an EMBL/GenBank/DDBJ whole genome shotgun (WGS) entry which is preliminary data.</text>
</comment>
<keyword evidence="1" id="KW-1133">Transmembrane helix</keyword>
<reference evidence="2 3" key="1">
    <citation type="submission" date="2019-08" db="EMBL/GenBank/DDBJ databases">
        <title>Bacillus genomes from the desert of Cuatro Cienegas, Coahuila.</title>
        <authorList>
            <person name="Olmedo-Alvarez G."/>
        </authorList>
    </citation>
    <scope>NUCLEOTIDE SEQUENCE [LARGE SCALE GENOMIC DNA]</scope>
    <source>
        <strain evidence="2 3">CH40_1T</strain>
    </source>
</reference>
<sequence>MTGHTVVTVLYLSVSLIWLATKGRSLIERNSGYLIPIMVFGIGSGMMILEPSHSKDREGIGALTYGLVVTGISLIGFLIVFILEQIKRRKG</sequence>
<name>A0A5D4KGR0_9BACI</name>